<name>A0ABT6N1M7_9SPHN</name>
<accession>A0ABT6N1M7</accession>
<dbReference type="Pfam" id="PF13508">
    <property type="entry name" value="Acetyltransf_7"/>
    <property type="match status" value="1"/>
</dbReference>
<keyword evidence="5" id="KW-1185">Reference proteome</keyword>
<evidence type="ECO:0000256" key="1">
    <source>
        <dbReference type="ARBA" id="ARBA00022679"/>
    </source>
</evidence>
<evidence type="ECO:0000313" key="4">
    <source>
        <dbReference type="EMBL" id="MDH7638286.1"/>
    </source>
</evidence>
<dbReference type="CDD" id="cd04301">
    <property type="entry name" value="NAT_SF"/>
    <property type="match status" value="1"/>
</dbReference>
<dbReference type="InterPro" id="IPR050832">
    <property type="entry name" value="Bact_Acetyltransf"/>
</dbReference>
<proteinExistence type="predicted"/>
<evidence type="ECO:0000313" key="5">
    <source>
        <dbReference type="Proteomes" id="UP001160625"/>
    </source>
</evidence>
<dbReference type="PANTHER" id="PTHR43877:SF2">
    <property type="entry name" value="AMINOALKYLPHOSPHONATE N-ACETYLTRANSFERASE-RELATED"/>
    <property type="match status" value="1"/>
</dbReference>
<keyword evidence="1" id="KW-0808">Transferase</keyword>
<dbReference type="InterPro" id="IPR000182">
    <property type="entry name" value="GNAT_dom"/>
</dbReference>
<gene>
    <name evidence="4" type="primary">arsN2</name>
    <name evidence="4" type="ORF">QGN17_06050</name>
</gene>
<dbReference type="PANTHER" id="PTHR43877">
    <property type="entry name" value="AMINOALKYLPHOSPHONATE N-ACETYLTRANSFERASE-RELATED-RELATED"/>
    <property type="match status" value="1"/>
</dbReference>
<dbReference type="Proteomes" id="UP001160625">
    <property type="component" value="Unassembled WGS sequence"/>
</dbReference>
<comment type="caution">
    <text evidence="4">The sequence shown here is derived from an EMBL/GenBank/DDBJ whole genome shotgun (WGS) entry which is preliminary data.</text>
</comment>
<dbReference type="SUPFAM" id="SSF55729">
    <property type="entry name" value="Acyl-CoA N-acyltransferases (Nat)"/>
    <property type="match status" value="1"/>
</dbReference>
<dbReference type="PROSITE" id="PS51186">
    <property type="entry name" value="GNAT"/>
    <property type="match status" value="1"/>
</dbReference>
<dbReference type="InterPro" id="IPR016181">
    <property type="entry name" value="Acyl_CoA_acyltransferase"/>
</dbReference>
<dbReference type="Gene3D" id="3.40.630.30">
    <property type="match status" value="1"/>
</dbReference>
<keyword evidence="2" id="KW-0012">Acyltransferase</keyword>
<feature type="domain" description="N-acetyltransferase" evidence="3">
    <location>
        <begin position="1"/>
        <end position="145"/>
    </location>
</feature>
<evidence type="ECO:0000259" key="3">
    <source>
        <dbReference type="PROSITE" id="PS51186"/>
    </source>
</evidence>
<organism evidence="4 5">
    <name type="scientific">Sphingomonas oryzagri</name>
    <dbReference type="NCBI Taxonomy" id="3042314"/>
    <lineage>
        <taxon>Bacteria</taxon>
        <taxon>Pseudomonadati</taxon>
        <taxon>Pseudomonadota</taxon>
        <taxon>Alphaproteobacteria</taxon>
        <taxon>Sphingomonadales</taxon>
        <taxon>Sphingomonadaceae</taxon>
        <taxon>Sphingomonas</taxon>
    </lineage>
</organism>
<dbReference type="RefSeq" id="WP_281043596.1">
    <property type="nucleotide sequence ID" value="NZ_JARYGZ010000001.1"/>
</dbReference>
<protein>
    <submittedName>
        <fullName evidence="4">Arsenic resistance N-acetyltransferase ArsN2</fullName>
    </submittedName>
</protein>
<reference evidence="4" key="1">
    <citation type="submission" date="2023-04" db="EMBL/GenBank/DDBJ databases">
        <title>Sphingomonas sp. MAHUQ-71 isolated from rice field.</title>
        <authorList>
            <person name="Huq M.A."/>
        </authorList>
    </citation>
    <scope>NUCLEOTIDE SEQUENCE</scope>
    <source>
        <strain evidence="4">MAHUQ-71</strain>
    </source>
</reference>
<dbReference type="NCBIfam" id="NF040501">
    <property type="entry name" value="resist_ArsN2"/>
    <property type="match status" value="1"/>
</dbReference>
<sequence>MKGVIFAPLDSVDDALARALDAAGLPTDDLHEPGRAFFRLSDDAGAIGFVGIEGIGVDRLLRSLVVLPRRRRQGFGALLVNHAEASARQDGTERLHLLTQTSSDFFHAHGYRRAERSSAPASIGSTAQFTSLCPASAAYLVKDLA</sequence>
<dbReference type="EMBL" id="JARYGZ010000001">
    <property type="protein sequence ID" value="MDH7638286.1"/>
    <property type="molecule type" value="Genomic_DNA"/>
</dbReference>
<evidence type="ECO:0000256" key="2">
    <source>
        <dbReference type="ARBA" id="ARBA00023315"/>
    </source>
</evidence>